<sequence length="550" mass="60620">MVALVTLVATGHADRASRADRTGREGLSAHVGGRRSVRRGWSRWSSASWMVALVECLAAGRASPADRANRAGRKALGVTMQCTSYIPVYYNERDIDVGANYGQERGSRSTFSVPQCTIEQYLGYEKEVMRRIIQNHEATFRYQVQELHRLYSRQTVLMDEISVGETFTQHLQLQTSKSNLCSSQARSHIFHASHTPSCCPAPFPSNNEFKAHDKRVLDLELPGNAFETPEVTCCTHKKPELVPANGSGLGYVKTGEDFSSFNTSSCKTKFMIDLNEPVQIESLDSSSDGTNSSVAIDLNSMPLSCLSETAINLENLQNLKKNTKDGDQEENMHVLREDSDCSSEIDDKMLKIKTYIDLNGGNEPFPPLSSTNVEMESAGEADLEAPVSPENKEGSPPRGKSEDIPILSQLDRIAANSLIMIFDSGVLEHSEDAREPLRSFYNPLPWFAEIVSSTGNDLENNATNFSRVVKKEKKAGTCSSRSKRGSARAGSNGCGKVIRNSKLDDVSKSTSAIWKQPSTRSKQGVLQNWGNVKKRRGGCRCRASKFLIIS</sequence>
<feature type="region of interest" description="Disordered" evidence="1">
    <location>
        <begin position="361"/>
        <end position="404"/>
    </location>
</feature>
<keyword evidence="3" id="KW-1185">Reference proteome</keyword>
<gene>
    <name evidence="2" type="ORF">BUALT_Bualt07G0068800</name>
</gene>
<dbReference type="PANTHER" id="PTHR33167:SF18">
    <property type="entry name" value="GB|AAF67766.1"/>
    <property type="match status" value="1"/>
</dbReference>
<dbReference type="InterPro" id="IPR008581">
    <property type="entry name" value="DUF863_pln"/>
</dbReference>
<dbReference type="EMBL" id="WHWC01000007">
    <property type="protein sequence ID" value="KAG8379247.1"/>
    <property type="molecule type" value="Genomic_DNA"/>
</dbReference>
<protein>
    <submittedName>
        <fullName evidence="2">Uncharacterized protein</fullName>
    </submittedName>
</protein>
<feature type="compositionally biased region" description="Basic and acidic residues" evidence="1">
    <location>
        <begin position="390"/>
        <end position="403"/>
    </location>
</feature>
<dbReference type="Proteomes" id="UP000826271">
    <property type="component" value="Unassembled WGS sequence"/>
</dbReference>
<evidence type="ECO:0000313" key="3">
    <source>
        <dbReference type="Proteomes" id="UP000826271"/>
    </source>
</evidence>
<comment type="caution">
    <text evidence="2">The sequence shown here is derived from an EMBL/GenBank/DDBJ whole genome shotgun (WGS) entry which is preliminary data.</text>
</comment>
<dbReference type="Pfam" id="PF05904">
    <property type="entry name" value="DUF863"/>
    <property type="match status" value="1"/>
</dbReference>
<name>A0AAV6XGU4_9LAMI</name>
<proteinExistence type="predicted"/>
<dbReference type="AlphaFoldDB" id="A0AAV6XGU4"/>
<reference evidence="2" key="1">
    <citation type="submission" date="2019-10" db="EMBL/GenBank/DDBJ databases">
        <authorList>
            <person name="Zhang R."/>
            <person name="Pan Y."/>
            <person name="Wang J."/>
            <person name="Ma R."/>
            <person name="Yu S."/>
        </authorList>
    </citation>
    <scope>NUCLEOTIDE SEQUENCE</scope>
    <source>
        <strain evidence="2">LA-IB0</strain>
        <tissue evidence="2">Leaf</tissue>
    </source>
</reference>
<evidence type="ECO:0000256" key="1">
    <source>
        <dbReference type="SAM" id="MobiDB-lite"/>
    </source>
</evidence>
<accession>A0AAV6XGU4</accession>
<evidence type="ECO:0000313" key="2">
    <source>
        <dbReference type="EMBL" id="KAG8379247.1"/>
    </source>
</evidence>
<organism evidence="2 3">
    <name type="scientific">Buddleja alternifolia</name>
    <dbReference type="NCBI Taxonomy" id="168488"/>
    <lineage>
        <taxon>Eukaryota</taxon>
        <taxon>Viridiplantae</taxon>
        <taxon>Streptophyta</taxon>
        <taxon>Embryophyta</taxon>
        <taxon>Tracheophyta</taxon>
        <taxon>Spermatophyta</taxon>
        <taxon>Magnoliopsida</taxon>
        <taxon>eudicotyledons</taxon>
        <taxon>Gunneridae</taxon>
        <taxon>Pentapetalae</taxon>
        <taxon>asterids</taxon>
        <taxon>lamiids</taxon>
        <taxon>Lamiales</taxon>
        <taxon>Scrophulariaceae</taxon>
        <taxon>Buddlejeae</taxon>
        <taxon>Buddleja</taxon>
    </lineage>
</organism>
<dbReference type="PANTHER" id="PTHR33167">
    <property type="entry name" value="TRANSCRIPTION FACTOR, PUTATIVE (DUF863)-RELATED"/>
    <property type="match status" value="1"/>
</dbReference>